<dbReference type="Proteomes" id="UP001501747">
    <property type="component" value="Unassembled WGS sequence"/>
</dbReference>
<evidence type="ECO:0000313" key="2">
    <source>
        <dbReference type="Proteomes" id="UP001501747"/>
    </source>
</evidence>
<protein>
    <recommendedName>
        <fullName evidence="3">Helicase-associated domain-containing protein</fullName>
    </recommendedName>
</protein>
<evidence type="ECO:0008006" key="3">
    <source>
        <dbReference type="Google" id="ProtNLM"/>
    </source>
</evidence>
<dbReference type="EMBL" id="BAABAL010000004">
    <property type="protein sequence ID" value="GAA3989223.1"/>
    <property type="molecule type" value="Genomic_DNA"/>
</dbReference>
<proteinExistence type="predicted"/>
<reference evidence="2" key="1">
    <citation type="journal article" date="2019" name="Int. J. Syst. Evol. Microbiol.">
        <title>The Global Catalogue of Microorganisms (GCM) 10K type strain sequencing project: providing services to taxonomists for standard genome sequencing and annotation.</title>
        <authorList>
            <consortium name="The Broad Institute Genomics Platform"/>
            <consortium name="The Broad Institute Genome Sequencing Center for Infectious Disease"/>
            <person name="Wu L."/>
            <person name="Ma J."/>
        </authorList>
    </citation>
    <scope>NUCLEOTIDE SEQUENCE [LARGE SCALE GENOMIC DNA]</scope>
    <source>
        <strain evidence="2">JCM 17342</strain>
    </source>
</reference>
<evidence type="ECO:0000313" key="1">
    <source>
        <dbReference type="EMBL" id="GAA3989223.1"/>
    </source>
</evidence>
<keyword evidence="2" id="KW-1185">Reference proteome</keyword>
<accession>A0ABP7QXB5</accession>
<gene>
    <name evidence="1" type="ORF">GCM10022247_04680</name>
</gene>
<comment type="caution">
    <text evidence="1">The sequence shown here is derived from an EMBL/GenBank/DDBJ whole genome shotgun (WGS) entry which is preliminary data.</text>
</comment>
<name>A0ABP7QXB5_9PSEU</name>
<organism evidence="1 2">
    <name type="scientific">Allokutzneria multivorans</name>
    <dbReference type="NCBI Taxonomy" id="1142134"/>
    <lineage>
        <taxon>Bacteria</taxon>
        <taxon>Bacillati</taxon>
        <taxon>Actinomycetota</taxon>
        <taxon>Actinomycetes</taxon>
        <taxon>Pseudonocardiales</taxon>
        <taxon>Pseudonocardiaceae</taxon>
        <taxon>Allokutzneria</taxon>
    </lineage>
</organism>
<sequence>MLVTWFQRHQILLSGREPRTSRLTHDDVTLLGAWLLGLSRQAPPGEGHVEPEHVRKRLREVTDEAALRRPRNLDEWKEDPDVKWALLARSTTARGGS</sequence>